<name>A0A1K0FQV8_9ACTN</name>
<protein>
    <submittedName>
        <fullName evidence="2">Uncharacterized protein</fullName>
    </submittedName>
</protein>
<evidence type="ECO:0000256" key="1">
    <source>
        <dbReference type="SAM" id="MobiDB-lite"/>
    </source>
</evidence>
<reference evidence="2 3" key="1">
    <citation type="submission" date="2016-09" db="EMBL/GenBank/DDBJ databases">
        <title>Couchioplanes caeruleus draft genome sequence.</title>
        <authorList>
            <person name="Sheehan J."/>
            <person name="Caffrey P."/>
        </authorList>
    </citation>
    <scope>NUCLEOTIDE SEQUENCE [LARGE SCALE GENOMIC DNA]</scope>
    <source>
        <strain evidence="2 3">DSM 43634</strain>
    </source>
</reference>
<evidence type="ECO:0000313" key="2">
    <source>
        <dbReference type="EMBL" id="OJF15205.1"/>
    </source>
</evidence>
<organism evidence="2 3">
    <name type="scientific">Couchioplanes caeruleus subsp. caeruleus</name>
    <dbReference type="NCBI Taxonomy" id="56427"/>
    <lineage>
        <taxon>Bacteria</taxon>
        <taxon>Bacillati</taxon>
        <taxon>Actinomycetota</taxon>
        <taxon>Actinomycetes</taxon>
        <taxon>Micromonosporales</taxon>
        <taxon>Micromonosporaceae</taxon>
        <taxon>Couchioplanes</taxon>
    </lineage>
</organism>
<accession>A0A1K0FQV8</accession>
<gene>
    <name evidence="2" type="ORF">BG844_05735</name>
</gene>
<feature type="region of interest" description="Disordered" evidence="1">
    <location>
        <begin position="1"/>
        <end position="22"/>
    </location>
</feature>
<comment type="caution">
    <text evidence="2">The sequence shown here is derived from an EMBL/GenBank/DDBJ whole genome shotgun (WGS) entry which is preliminary data.</text>
</comment>
<feature type="compositionally biased region" description="Basic residues" evidence="1">
    <location>
        <begin position="9"/>
        <end position="21"/>
    </location>
</feature>
<sequence length="59" mass="6434">MCTSPRRAPQSHRHITARRGKPAAEHFAYGPDDVWQGAGTLTAFADQLVDAPLGRFGWG</sequence>
<dbReference type="EMBL" id="MEIA01000063">
    <property type="protein sequence ID" value="OJF15205.1"/>
    <property type="molecule type" value="Genomic_DNA"/>
</dbReference>
<keyword evidence="3" id="KW-1185">Reference proteome</keyword>
<dbReference type="Proteomes" id="UP000182486">
    <property type="component" value="Unassembled WGS sequence"/>
</dbReference>
<dbReference type="AlphaFoldDB" id="A0A1K0FQV8"/>
<evidence type="ECO:0000313" key="3">
    <source>
        <dbReference type="Proteomes" id="UP000182486"/>
    </source>
</evidence>
<proteinExistence type="predicted"/>